<accession>A0A8T4HBA7</accession>
<evidence type="ECO:0000256" key="2">
    <source>
        <dbReference type="ARBA" id="ARBA00022692"/>
    </source>
</evidence>
<feature type="transmembrane region" description="Helical" evidence="5">
    <location>
        <begin position="72"/>
        <end position="93"/>
    </location>
</feature>
<gene>
    <name evidence="6" type="ORF">J5U18_03460</name>
</gene>
<feature type="transmembrane region" description="Helical" evidence="5">
    <location>
        <begin position="45"/>
        <end position="66"/>
    </location>
</feature>
<keyword evidence="7" id="KW-1185">Reference proteome</keyword>
<protein>
    <submittedName>
        <fullName evidence="6">DUF4870 domain-containing protein</fullName>
    </submittedName>
</protein>
<keyword evidence="2 5" id="KW-0812">Transmembrane</keyword>
<dbReference type="Pfam" id="PF09685">
    <property type="entry name" value="MamF_MmsF"/>
    <property type="match status" value="1"/>
</dbReference>
<organism evidence="6 7">
    <name type="scientific">Rhinopithecimicrobium faecis</name>
    <dbReference type="NCBI Taxonomy" id="2820698"/>
    <lineage>
        <taxon>Bacteria</taxon>
        <taxon>Pseudomonadati</taxon>
        <taxon>Bacteroidota</taxon>
        <taxon>Sphingobacteriia</taxon>
        <taxon>Sphingobacteriales</taxon>
        <taxon>Sphingobacteriaceae</taxon>
        <taxon>Rhinopithecimicrobium</taxon>
    </lineage>
</organism>
<reference evidence="6" key="1">
    <citation type="submission" date="2021-03" db="EMBL/GenBank/DDBJ databases">
        <authorList>
            <person name="Lu T."/>
            <person name="Wang Q."/>
            <person name="Han X."/>
        </authorList>
    </citation>
    <scope>NUCLEOTIDE SEQUENCE</scope>
    <source>
        <strain evidence="6">WQ 2009</strain>
    </source>
</reference>
<evidence type="ECO:0000313" key="6">
    <source>
        <dbReference type="EMBL" id="MBP3942628.1"/>
    </source>
</evidence>
<evidence type="ECO:0000256" key="3">
    <source>
        <dbReference type="ARBA" id="ARBA00022989"/>
    </source>
</evidence>
<name>A0A8T4HBA7_9SPHI</name>
<dbReference type="Proteomes" id="UP000679691">
    <property type="component" value="Unassembled WGS sequence"/>
</dbReference>
<evidence type="ECO:0000313" key="7">
    <source>
        <dbReference type="Proteomes" id="UP000679691"/>
    </source>
</evidence>
<feature type="transmembrane region" description="Helical" evidence="5">
    <location>
        <begin position="16"/>
        <end position="33"/>
    </location>
</feature>
<comment type="subcellular location">
    <subcellularLocation>
        <location evidence="1">Membrane</location>
        <topology evidence="1">Multi-pass membrane protein</topology>
    </subcellularLocation>
</comment>
<dbReference type="RefSeq" id="WP_353546111.1">
    <property type="nucleotide sequence ID" value="NZ_JAGKSB010000003.1"/>
</dbReference>
<comment type="caution">
    <text evidence="6">The sequence shown here is derived from an EMBL/GenBank/DDBJ whole genome shotgun (WGS) entry which is preliminary data.</text>
</comment>
<evidence type="ECO:0000256" key="1">
    <source>
        <dbReference type="ARBA" id="ARBA00004141"/>
    </source>
</evidence>
<evidence type="ECO:0000256" key="5">
    <source>
        <dbReference type="SAM" id="Phobius"/>
    </source>
</evidence>
<evidence type="ECO:0000256" key="4">
    <source>
        <dbReference type="ARBA" id="ARBA00023136"/>
    </source>
</evidence>
<dbReference type="AlphaFoldDB" id="A0A8T4HBA7"/>
<dbReference type="InterPro" id="IPR019109">
    <property type="entry name" value="MamF_MmsF"/>
</dbReference>
<keyword evidence="3 5" id="KW-1133">Transmembrane helix</keyword>
<keyword evidence="4 5" id="KW-0472">Membrane</keyword>
<proteinExistence type="predicted"/>
<sequence length="114" mass="12211">MERNKTALEARNQGKNIAIIAYLTIIGLAIAYVKNSKNETSLGSFHIRQSLGITVTALISSLLRFVPGVGNTLAGVVGLIILVALILGIISAINAEEKELPFVGSLYQKWFSAI</sequence>
<dbReference type="EMBL" id="JAGKSB010000003">
    <property type="protein sequence ID" value="MBP3942628.1"/>
    <property type="molecule type" value="Genomic_DNA"/>
</dbReference>